<name>A0A1V3NBP3_9GAMM</name>
<dbReference type="STRING" id="108003.B1C78_15435"/>
<dbReference type="GO" id="GO:0004115">
    <property type="term" value="F:3',5'-cyclic-AMP phosphodiesterase activity"/>
    <property type="evidence" value="ECO:0007669"/>
    <property type="project" value="InterPro"/>
</dbReference>
<proteinExistence type="predicted"/>
<keyword evidence="3" id="KW-1185">Reference proteome</keyword>
<dbReference type="GO" id="GO:0047555">
    <property type="term" value="F:3',5'-cyclic-GMP phosphodiesterase activity"/>
    <property type="evidence" value="ECO:0007669"/>
    <property type="project" value="TreeGrafter"/>
</dbReference>
<evidence type="ECO:0000313" key="3">
    <source>
        <dbReference type="Proteomes" id="UP000189462"/>
    </source>
</evidence>
<dbReference type="SUPFAM" id="SSF56281">
    <property type="entry name" value="Metallo-hydrolase/oxidoreductase"/>
    <property type="match status" value="1"/>
</dbReference>
<dbReference type="GO" id="GO:1902660">
    <property type="term" value="P:negative regulation of glucose mediated signaling pathway"/>
    <property type="evidence" value="ECO:0007669"/>
    <property type="project" value="TreeGrafter"/>
</dbReference>
<protein>
    <submittedName>
        <fullName evidence="2">3',5'-cyclic-nucleotide phosphodiesterase</fullName>
    </submittedName>
</protein>
<reference evidence="2 3" key="1">
    <citation type="submission" date="2017-02" db="EMBL/GenBank/DDBJ databases">
        <title>Genomic diversity within the haloalkaliphilic genus Thioalkalivibrio.</title>
        <authorList>
            <person name="Ahn A.-C."/>
            <person name="Meier-Kolthoff J."/>
            <person name="Overmars L."/>
            <person name="Richter M."/>
            <person name="Woyke T."/>
            <person name="Sorokin D.Y."/>
            <person name="Muyzer G."/>
        </authorList>
    </citation>
    <scope>NUCLEOTIDE SEQUENCE [LARGE SCALE GENOMIC DNA]</scope>
    <source>
        <strain evidence="2 3">ALJD</strain>
    </source>
</reference>
<dbReference type="EMBL" id="MVBK01000108">
    <property type="protein sequence ID" value="OOG22272.1"/>
    <property type="molecule type" value="Genomic_DNA"/>
</dbReference>
<dbReference type="InterPro" id="IPR001279">
    <property type="entry name" value="Metallo-B-lactamas"/>
</dbReference>
<feature type="domain" description="Metallo-beta-lactamase" evidence="1">
    <location>
        <begin position="27"/>
        <end position="236"/>
    </location>
</feature>
<dbReference type="InterPro" id="IPR000396">
    <property type="entry name" value="Pdiesterase2"/>
</dbReference>
<evidence type="ECO:0000259" key="1">
    <source>
        <dbReference type="Pfam" id="PF12706"/>
    </source>
</evidence>
<dbReference type="GO" id="GO:0006198">
    <property type="term" value="P:cAMP catabolic process"/>
    <property type="evidence" value="ECO:0007669"/>
    <property type="project" value="InterPro"/>
</dbReference>
<dbReference type="AlphaFoldDB" id="A0A1V3NBP3"/>
<dbReference type="PRINTS" id="PR00388">
    <property type="entry name" value="PDIESTERASE2"/>
</dbReference>
<gene>
    <name evidence="2" type="ORF">B1C78_15435</name>
</gene>
<dbReference type="PANTHER" id="PTHR28283">
    <property type="entry name" value="3',5'-CYCLIC-NUCLEOTIDE PHOSPHODIESTERASE 1"/>
    <property type="match status" value="1"/>
</dbReference>
<dbReference type="OrthoDB" id="9803916at2"/>
<accession>A0A1V3NBP3</accession>
<evidence type="ECO:0000313" key="2">
    <source>
        <dbReference type="EMBL" id="OOG22272.1"/>
    </source>
</evidence>
<dbReference type="Proteomes" id="UP000189462">
    <property type="component" value="Unassembled WGS sequence"/>
</dbReference>
<sequence>MQIEILGCSGGIGGVHRTTALRVDDDILLDCGTGVGDLDEAALARIRHVFLSHPHMDHVACLPLLVDTLFSRLQDDPLIVHAVPGCLDILRSDIFNWRIWPDFLSLPNPDRPVMRFEPMEPGMRLDLDGRRIEMLPVRHTVPAAGYRIEHQGAAFAYSGDCTSNDELWAALNAHDRLDMLVVECAFSDDEADLARRSGHYCPGLLAADLEKLVHRPSIGVTHLKPGEEAKVMQELGRCMPDRELRRLSSGDVFRL</sequence>
<dbReference type="CDD" id="cd07735">
    <property type="entry name" value="class_II_PDE_MBL-fold"/>
    <property type="match status" value="1"/>
</dbReference>
<dbReference type="RefSeq" id="WP_077280050.1">
    <property type="nucleotide sequence ID" value="NZ_MVBK01000108.1"/>
</dbReference>
<dbReference type="InterPro" id="IPR036866">
    <property type="entry name" value="RibonucZ/Hydroxyglut_hydro"/>
</dbReference>
<comment type="caution">
    <text evidence="2">The sequence shown here is derived from an EMBL/GenBank/DDBJ whole genome shotgun (WGS) entry which is preliminary data.</text>
</comment>
<dbReference type="Pfam" id="PF12706">
    <property type="entry name" value="Lactamase_B_2"/>
    <property type="match status" value="1"/>
</dbReference>
<dbReference type="Gene3D" id="3.60.15.10">
    <property type="entry name" value="Ribonuclease Z/Hydroxyacylglutathione hydrolase-like"/>
    <property type="match status" value="1"/>
</dbReference>
<organism evidence="2 3">
    <name type="scientific">Thioalkalivibrio denitrificans</name>
    <dbReference type="NCBI Taxonomy" id="108003"/>
    <lineage>
        <taxon>Bacteria</taxon>
        <taxon>Pseudomonadati</taxon>
        <taxon>Pseudomonadota</taxon>
        <taxon>Gammaproteobacteria</taxon>
        <taxon>Chromatiales</taxon>
        <taxon>Ectothiorhodospiraceae</taxon>
        <taxon>Thioalkalivibrio</taxon>
    </lineage>
</organism>
<dbReference type="PANTHER" id="PTHR28283:SF1">
    <property type="entry name" value="3',5'-CYCLIC-NUCLEOTIDE PHOSPHODIESTERASE 1"/>
    <property type="match status" value="1"/>
</dbReference>